<dbReference type="EMBL" id="VNHU01000011">
    <property type="protein sequence ID" value="TYP70837.1"/>
    <property type="molecule type" value="Genomic_DNA"/>
</dbReference>
<feature type="compositionally biased region" description="Acidic residues" evidence="1">
    <location>
        <begin position="281"/>
        <end position="298"/>
    </location>
</feature>
<dbReference type="OrthoDB" id="832379at2"/>
<gene>
    <name evidence="2" type="ORF">BD809_1115</name>
</gene>
<dbReference type="PROSITE" id="PS51257">
    <property type="entry name" value="PROKAR_LIPOPROTEIN"/>
    <property type="match status" value="1"/>
</dbReference>
<proteinExistence type="predicted"/>
<sequence>MKIKNINFTLTYILLSVLLISSCRTELDEFVDTQEDSTLKLNSNVANLILRTSMNDGSVDNILDKCDCFSIQLPTTVLLKNAQILISTKDDYELVEAYYTDDTDDDIRDEISFQFPIQIILNDFTVVDITSDKELKDYKKSCTDTDEVINCTDFEYPFDLKIYNKATENLSTLKIANDQQLFKFVEGLNDNELVSISFPITLALADGEVFVINTLESLEDALNNIAMTCESAMAIGVEEIKEYMINEIFEISKYKDDESNQTSDFEDYSFNFNENGAVLITEDDDDEDDDDDNDDDDDKSSTKRTFNGEWFVFETTKGELAIRLNFGSDKPLSNLNQTWILKKLDEKEIVLRKYTSNQNSKNELNFRIKK</sequence>
<dbReference type="Proteomes" id="UP000324376">
    <property type="component" value="Unassembled WGS sequence"/>
</dbReference>
<organism evidence="2 3">
    <name type="scientific">Aquimarina intermedia</name>
    <dbReference type="NCBI Taxonomy" id="350814"/>
    <lineage>
        <taxon>Bacteria</taxon>
        <taxon>Pseudomonadati</taxon>
        <taxon>Bacteroidota</taxon>
        <taxon>Flavobacteriia</taxon>
        <taxon>Flavobacteriales</taxon>
        <taxon>Flavobacteriaceae</taxon>
        <taxon>Aquimarina</taxon>
    </lineage>
</organism>
<reference evidence="2 3" key="1">
    <citation type="submission" date="2019-07" db="EMBL/GenBank/DDBJ databases">
        <title>Genomic Encyclopedia of Archaeal and Bacterial Type Strains, Phase II (KMG-II): from individual species to whole genera.</title>
        <authorList>
            <person name="Goeker M."/>
        </authorList>
    </citation>
    <scope>NUCLEOTIDE SEQUENCE [LARGE SCALE GENOMIC DNA]</scope>
    <source>
        <strain evidence="2 3">DSM 17527</strain>
    </source>
</reference>
<accession>A0A5S5BUY4</accession>
<comment type="caution">
    <text evidence="2">The sequence shown here is derived from an EMBL/GenBank/DDBJ whole genome shotgun (WGS) entry which is preliminary data.</text>
</comment>
<evidence type="ECO:0000256" key="1">
    <source>
        <dbReference type="SAM" id="MobiDB-lite"/>
    </source>
</evidence>
<keyword evidence="3" id="KW-1185">Reference proteome</keyword>
<evidence type="ECO:0000313" key="3">
    <source>
        <dbReference type="Proteomes" id="UP000324376"/>
    </source>
</evidence>
<dbReference type="RefSeq" id="WP_148783547.1">
    <property type="nucleotide sequence ID" value="NZ_VNHU01000011.1"/>
</dbReference>
<name>A0A5S5BUY4_9FLAO</name>
<dbReference type="AlphaFoldDB" id="A0A5S5BUY4"/>
<protein>
    <submittedName>
        <fullName evidence="2">Uncharacterized protein</fullName>
    </submittedName>
</protein>
<feature type="region of interest" description="Disordered" evidence="1">
    <location>
        <begin position="280"/>
        <end position="302"/>
    </location>
</feature>
<evidence type="ECO:0000313" key="2">
    <source>
        <dbReference type="EMBL" id="TYP70837.1"/>
    </source>
</evidence>